<feature type="region of interest" description="Disordered" evidence="1">
    <location>
        <begin position="20"/>
        <end position="51"/>
    </location>
</feature>
<evidence type="ECO:0000259" key="3">
    <source>
        <dbReference type="Pfam" id="PF01841"/>
    </source>
</evidence>
<evidence type="ECO:0000313" key="6">
    <source>
        <dbReference type="Proteomes" id="UP000199706"/>
    </source>
</evidence>
<feature type="region of interest" description="Disordered" evidence="1">
    <location>
        <begin position="665"/>
        <end position="698"/>
    </location>
</feature>
<evidence type="ECO:0000256" key="1">
    <source>
        <dbReference type="SAM" id="MobiDB-lite"/>
    </source>
</evidence>
<sequence>MTWAICGACAVAGAVASPVSSTSPALAMSPAPSTSSTSRPDDQPASDDLAPSTIESDVHYFVIQKDGSVEERDDTVLRANTTSGVDDIAQRYVWFNKDIEQVQLLAAEAIDSDGAVHPVGPDGIRDVQEPRSAGAPTFEDGVLRTVIFPGVEPGSRIHLAFRKIRSKPLQAGTFAYLVEPTRDPVELQRLIFDLPADVPLYADARGYVELPPVTENGRTRYEFDYRHGPYAPVEAGAVGYETWGDRLMVSTVPDYATFAARYKAPAIDPTMSDPAIVQLAQSLTAGTADPRDKARILYDWVRLNVRYVALFLGETAAVPHKATDILRNRYGDCKDHVALYSALLAAVGIRSEAVLLNLGPYYTLPDVPGYGESAINHAIVWIPQLSLYADTTAGGIAFGYLPLVVMDRPVLLVDDGVMSRTPATQSRSRSVRLQIDVDESGAAAYAYRVEDTGATAELERNVFRRATLQRAQAIAASRLLQTGLHGTAQLRTSDVATTVGPFTTTIHGALQHFTWADGTTALPALSSFAGGIASQVQSWLAEPQRTQPWVCVGGDFDETSQISLPATVRVTDLPVDASVQDRFFDYASHYVFDPSTRVLQITRRLHADFGHQVCSADVFNEAQASLVRIERDASSQVVVRATPPVYRFAQPSRINGAKVNRYSRSLAPNRVSNTRPSQSATPLAPISATSTAPSMSRG</sequence>
<evidence type="ECO:0000313" key="5">
    <source>
        <dbReference type="EMBL" id="SDH16376.1"/>
    </source>
</evidence>
<dbReference type="InterPro" id="IPR038765">
    <property type="entry name" value="Papain-like_cys_pep_sf"/>
</dbReference>
<dbReference type="Pfam" id="PF01841">
    <property type="entry name" value="Transglut_core"/>
    <property type="match status" value="1"/>
</dbReference>
<proteinExistence type="predicted"/>
<organism evidence="5 6">
    <name type="scientific">Paraburkholderia phenazinium</name>
    <dbReference type="NCBI Taxonomy" id="60549"/>
    <lineage>
        <taxon>Bacteria</taxon>
        <taxon>Pseudomonadati</taxon>
        <taxon>Pseudomonadota</taxon>
        <taxon>Betaproteobacteria</taxon>
        <taxon>Burkholderiales</taxon>
        <taxon>Burkholderiaceae</taxon>
        <taxon>Paraburkholderia</taxon>
    </lineage>
</organism>
<dbReference type="Proteomes" id="UP000199706">
    <property type="component" value="Unassembled WGS sequence"/>
</dbReference>
<reference evidence="5 6" key="1">
    <citation type="submission" date="2016-10" db="EMBL/GenBank/DDBJ databases">
        <authorList>
            <person name="de Groot N.N."/>
        </authorList>
    </citation>
    <scope>NUCLEOTIDE SEQUENCE [LARGE SCALE GENOMIC DNA]</scope>
    <source>
        <strain evidence="5 6">LMG 2247</strain>
    </source>
</reference>
<accession>A0A1G8A692</accession>
<dbReference type="RefSeq" id="WP_208449392.1">
    <property type="nucleotide sequence ID" value="NZ_CADERL010000020.1"/>
</dbReference>
<feature type="compositionally biased region" description="Polar residues" evidence="1">
    <location>
        <begin position="670"/>
        <end position="698"/>
    </location>
</feature>
<dbReference type="AlphaFoldDB" id="A0A1G8A692"/>
<dbReference type="Gene3D" id="2.60.40.3140">
    <property type="match status" value="1"/>
</dbReference>
<dbReference type="Gene3D" id="3.10.620.30">
    <property type="match status" value="1"/>
</dbReference>
<evidence type="ECO:0000259" key="4">
    <source>
        <dbReference type="Pfam" id="PF12969"/>
    </source>
</evidence>
<feature type="domain" description="DUF3857" evidence="4">
    <location>
        <begin position="65"/>
        <end position="229"/>
    </location>
</feature>
<name>A0A1G8A692_9BURK</name>
<feature type="chain" id="PRO_5011781372" evidence="2">
    <location>
        <begin position="28"/>
        <end position="698"/>
    </location>
</feature>
<feature type="compositionally biased region" description="Low complexity" evidence="1">
    <location>
        <begin position="20"/>
        <end position="38"/>
    </location>
</feature>
<feature type="signal peptide" evidence="2">
    <location>
        <begin position="1"/>
        <end position="27"/>
    </location>
</feature>
<keyword evidence="2" id="KW-0732">Signal</keyword>
<dbReference type="EMBL" id="FNCJ01000007">
    <property type="protein sequence ID" value="SDH16376.1"/>
    <property type="molecule type" value="Genomic_DNA"/>
</dbReference>
<dbReference type="InterPro" id="IPR024618">
    <property type="entry name" value="DUF3857"/>
</dbReference>
<dbReference type="Pfam" id="PF12969">
    <property type="entry name" value="DUF3857"/>
    <property type="match status" value="1"/>
</dbReference>
<feature type="domain" description="Transglutaminase-like" evidence="3">
    <location>
        <begin position="278"/>
        <end position="357"/>
    </location>
</feature>
<dbReference type="InterPro" id="IPR002931">
    <property type="entry name" value="Transglutaminase-like"/>
</dbReference>
<protein>
    <submittedName>
        <fullName evidence="5">Transglutaminase-like superfamily protein</fullName>
    </submittedName>
</protein>
<dbReference type="SUPFAM" id="SSF54001">
    <property type="entry name" value="Cysteine proteinases"/>
    <property type="match status" value="1"/>
</dbReference>
<gene>
    <name evidence="5" type="ORF">SAMN05216466_107320</name>
</gene>
<evidence type="ECO:0000256" key="2">
    <source>
        <dbReference type="SAM" id="SignalP"/>
    </source>
</evidence>